<reference evidence="1 2" key="1">
    <citation type="submission" date="2022-09" db="EMBL/GenBank/DDBJ databases">
        <title>complete genome sequences of Clostridium tetani str. KHSU-234311-028 isolated from soil.</title>
        <authorList>
            <person name="Sekizuka T."/>
            <person name="Shitada C."/>
            <person name="Takahashi M."/>
            <person name="Kuroda M."/>
        </authorList>
    </citation>
    <scope>NUCLEOTIDE SEQUENCE [LARGE SCALE GENOMIC DNA]</scope>
    <source>
        <strain evidence="1 2">KHSU-234311-028</strain>
    </source>
</reference>
<proteinExistence type="predicted"/>
<dbReference type="RefSeq" id="WP_317724964.1">
    <property type="nucleotide sequence ID" value="NZ_AP026818.1"/>
</dbReference>
<evidence type="ECO:0000313" key="2">
    <source>
        <dbReference type="Proteomes" id="UP001321763"/>
    </source>
</evidence>
<accession>A0ABC8EBQ5</accession>
<protein>
    <submittedName>
        <fullName evidence="1">Uncharacterized protein</fullName>
    </submittedName>
</protein>
<dbReference type="EMBL" id="AP026818">
    <property type="protein sequence ID" value="BDR81008.1"/>
    <property type="molecule type" value="Genomic_DNA"/>
</dbReference>
<sequence length="125" mass="14744">MKYTSNFNIPIHEDEDAYDIVTMMQGYEILDKKVPELVSSIFTSIKNITINKDNWKQVGNEYEYRFLDSSITDKMVAFVVFEKDSLFNSRFLYPVTKTETGKIILYSKKKPEKDLKCEIHLLREV</sequence>
<name>A0ABC8EBQ5_CLOTA</name>
<gene>
    <name evidence="1" type="ORF">K234311028_12540</name>
</gene>
<organism evidence="1 2">
    <name type="scientific">Clostridium tetani</name>
    <dbReference type="NCBI Taxonomy" id="1513"/>
    <lineage>
        <taxon>Bacteria</taxon>
        <taxon>Bacillati</taxon>
        <taxon>Bacillota</taxon>
        <taxon>Clostridia</taxon>
        <taxon>Eubacteriales</taxon>
        <taxon>Clostridiaceae</taxon>
        <taxon>Clostridium</taxon>
    </lineage>
</organism>
<evidence type="ECO:0000313" key="1">
    <source>
        <dbReference type="EMBL" id="BDR81008.1"/>
    </source>
</evidence>
<dbReference type="AlphaFoldDB" id="A0ABC8EBQ5"/>
<dbReference type="Proteomes" id="UP001321763">
    <property type="component" value="Chromosome"/>
</dbReference>